<keyword evidence="1" id="KW-0433">Leucine-rich repeat</keyword>
<dbReference type="SUPFAM" id="SSF52058">
    <property type="entry name" value="L domain-like"/>
    <property type="match status" value="1"/>
</dbReference>
<comment type="caution">
    <text evidence="3">The sequence shown here is derived from an EMBL/GenBank/DDBJ whole genome shotgun (WGS) entry which is preliminary data.</text>
</comment>
<protein>
    <recommendedName>
        <fullName evidence="5">Leucine-rich repeat domain-containing protein</fullName>
    </recommendedName>
</protein>
<dbReference type="InterPro" id="IPR052574">
    <property type="entry name" value="CDIRP"/>
</dbReference>
<dbReference type="PROSITE" id="PS51257">
    <property type="entry name" value="PROKAR_LIPOPROTEIN"/>
    <property type="match status" value="1"/>
</dbReference>
<evidence type="ECO:0008006" key="5">
    <source>
        <dbReference type="Google" id="ProtNLM"/>
    </source>
</evidence>
<dbReference type="PANTHER" id="PTHR47566">
    <property type="match status" value="1"/>
</dbReference>
<keyword evidence="2" id="KW-0677">Repeat</keyword>
<proteinExistence type="predicted"/>
<dbReference type="Gene3D" id="3.80.10.10">
    <property type="entry name" value="Ribonuclease Inhibitor"/>
    <property type="match status" value="1"/>
</dbReference>
<name>A0ABT0QCT6_9FLAO</name>
<sequence length="297" mass="32921">MTWSKAIKLICVIPSCLIISCSDDNTNTPSDDLYLNIPDANFEAKLISLGIDSDNTVNKQMLKTDAKNIQDLNVDNLDINDLTGIEGFVDLKKLSAAQNSITQIDLKYNKLLDTLILFANNIKSIDLSNNPELLKVNIESNELTTLMGMSNTTKLKRLDASFNYLKEFSINHEAIEVLYISDNDLESFDVEGAVNLKNIFLKTNKLTSIDVSSNTLLETLVLSDNKIKELNLEQNSALTVLWISSNLLTGLDVSNLNALSFLSVYNNPDLSCIKIYSGQDVPNLTISDSQELNVLCD</sequence>
<organism evidence="3 4">
    <name type="scientific">Jejuia spongiicola</name>
    <dbReference type="NCBI Taxonomy" id="2942207"/>
    <lineage>
        <taxon>Bacteria</taxon>
        <taxon>Pseudomonadati</taxon>
        <taxon>Bacteroidota</taxon>
        <taxon>Flavobacteriia</taxon>
        <taxon>Flavobacteriales</taxon>
        <taxon>Flavobacteriaceae</taxon>
        <taxon>Jejuia</taxon>
    </lineage>
</organism>
<keyword evidence="4" id="KW-1185">Reference proteome</keyword>
<reference evidence="3" key="1">
    <citation type="submission" date="2022-05" db="EMBL/GenBank/DDBJ databases">
        <authorList>
            <person name="Park J.-S."/>
        </authorList>
    </citation>
    <scope>NUCLEOTIDE SEQUENCE</scope>
    <source>
        <strain evidence="3">2012CJ34-3</strain>
    </source>
</reference>
<evidence type="ECO:0000256" key="2">
    <source>
        <dbReference type="ARBA" id="ARBA00022737"/>
    </source>
</evidence>
<gene>
    <name evidence="3" type="ORF">M3P09_03605</name>
</gene>
<dbReference type="InterPro" id="IPR032675">
    <property type="entry name" value="LRR_dom_sf"/>
</dbReference>
<dbReference type="PANTHER" id="PTHR47566:SF1">
    <property type="entry name" value="PROTEIN NUD1"/>
    <property type="match status" value="1"/>
</dbReference>
<dbReference type="Proteomes" id="UP001165381">
    <property type="component" value="Unassembled WGS sequence"/>
</dbReference>
<evidence type="ECO:0000313" key="4">
    <source>
        <dbReference type="Proteomes" id="UP001165381"/>
    </source>
</evidence>
<evidence type="ECO:0000313" key="3">
    <source>
        <dbReference type="EMBL" id="MCL6294064.1"/>
    </source>
</evidence>
<dbReference type="EMBL" id="JAMFLZ010000001">
    <property type="protein sequence ID" value="MCL6294064.1"/>
    <property type="molecule type" value="Genomic_DNA"/>
</dbReference>
<accession>A0ABT0QCT6</accession>
<evidence type="ECO:0000256" key="1">
    <source>
        <dbReference type="ARBA" id="ARBA00022614"/>
    </source>
</evidence>
<dbReference type="RefSeq" id="WP_249972058.1">
    <property type="nucleotide sequence ID" value="NZ_JAMFLZ010000001.1"/>
</dbReference>